<feature type="signal peptide" evidence="1">
    <location>
        <begin position="1"/>
        <end position="20"/>
    </location>
</feature>
<evidence type="ECO:0008006" key="4">
    <source>
        <dbReference type="Google" id="ProtNLM"/>
    </source>
</evidence>
<evidence type="ECO:0000313" key="3">
    <source>
        <dbReference type="Proteomes" id="UP001374803"/>
    </source>
</evidence>
<organism evidence="2 3">
    <name type="scientific">Pendulispora rubella</name>
    <dbReference type="NCBI Taxonomy" id="2741070"/>
    <lineage>
        <taxon>Bacteria</taxon>
        <taxon>Pseudomonadati</taxon>
        <taxon>Myxococcota</taxon>
        <taxon>Myxococcia</taxon>
        <taxon>Myxococcales</taxon>
        <taxon>Sorangiineae</taxon>
        <taxon>Pendulisporaceae</taxon>
        <taxon>Pendulispora</taxon>
    </lineage>
</organism>
<dbReference type="EMBL" id="CP089983">
    <property type="protein sequence ID" value="WXB06344.1"/>
    <property type="molecule type" value="Genomic_DNA"/>
</dbReference>
<name>A0ABZ2L9U3_9BACT</name>
<feature type="chain" id="PRO_5045191820" description="Lipoprotein" evidence="1">
    <location>
        <begin position="21"/>
        <end position="80"/>
    </location>
</feature>
<keyword evidence="3" id="KW-1185">Reference proteome</keyword>
<sequence length="80" mass="8087">MKMLAVILVAALAITGCSSASEEPTGDDVPAVDTGSAKTQGIDACLEMGGYCIGQREVCPGQVAAGPNECTRGRQLCCVP</sequence>
<reference evidence="2" key="1">
    <citation type="submission" date="2021-12" db="EMBL/GenBank/DDBJ databases">
        <title>Discovery of the Pendulisporaceae a myxobacterial family with distinct sporulation behavior and unique specialized metabolism.</title>
        <authorList>
            <person name="Garcia R."/>
            <person name="Popoff A."/>
            <person name="Bader C.D."/>
            <person name="Loehr J."/>
            <person name="Walesch S."/>
            <person name="Walt C."/>
            <person name="Boldt J."/>
            <person name="Bunk B."/>
            <person name="Haeckl F.J.F.P.J."/>
            <person name="Gunesch A.P."/>
            <person name="Birkelbach J."/>
            <person name="Nuebel U."/>
            <person name="Pietschmann T."/>
            <person name="Bach T."/>
            <person name="Mueller R."/>
        </authorList>
    </citation>
    <scope>NUCLEOTIDE SEQUENCE</scope>
    <source>
        <strain evidence="2">MSr11367</strain>
    </source>
</reference>
<accession>A0ABZ2L9U3</accession>
<evidence type="ECO:0000256" key="1">
    <source>
        <dbReference type="SAM" id="SignalP"/>
    </source>
</evidence>
<protein>
    <recommendedName>
        <fullName evidence="4">Lipoprotein</fullName>
    </recommendedName>
</protein>
<keyword evidence="1" id="KW-0732">Signal</keyword>
<proteinExistence type="predicted"/>
<gene>
    <name evidence="2" type="ORF">LVJ94_03670</name>
</gene>
<dbReference type="RefSeq" id="WP_394835990.1">
    <property type="nucleotide sequence ID" value="NZ_CP089929.1"/>
</dbReference>
<evidence type="ECO:0000313" key="2">
    <source>
        <dbReference type="EMBL" id="WXB06344.1"/>
    </source>
</evidence>
<dbReference type="PROSITE" id="PS51257">
    <property type="entry name" value="PROKAR_LIPOPROTEIN"/>
    <property type="match status" value="1"/>
</dbReference>
<dbReference type="Proteomes" id="UP001374803">
    <property type="component" value="Chromosome"/>
</dbReference>